<accession>B8CSV3</accession>
<gene>
    <name evidence="2" type="ordered locus">swp_4062</name>
</gene>
<dbReference type="SUPFAM" id="SSF52096">
    <property type="entry name" value="ClpP/crotonase"/>
    <property type="match status" value="1"/>
</dbReference>
<feature type="transmembrane region" description="Helical" evidence="1">
    <location>
        <begin position="7"/>
        <end position="28"/>
    </location>
</feature>
<sequence>MALSVKSIFFIFATMMLISAVQLIRLSFFPHSASYQLTSAQQKQDIKQLLSDINQKSAFAALDPHRKQHFNLVSQRLLLANLPSTNSSIFHIRLQAWLSILNDPAVSVTLPNNVPRSKVLASFQGVLHHDDKHWLAFMSNEELFDEDYPYLTHIDGLPMNRWVTAAQHYIPDSLKLSAIEQSRWISRINQLRQHIGLPLSDSAQFTFASSEGDSIQHTTKLAYSNEDIQQSTILEHKQSPSEPQTLIYPANNKFKSHFFKQLESNTSNLIRLDLRQLTSIDNRLSQWFNDNVAPSYLPYDSAIGLIKYKRYPSSNIASFSRQAFSSLDELPFFEQTQLETVGFNSQFDNTKAFSQWLVRRAAKYPYVTSERRQLHLLVDSSCQQECEWLALRAANWPNVKIIGERTRGSLSPRHSVKLVQSGISINYSAALTYSAQGQLISGIGIFPHIKLSGYALNYSNTSDMVATESKVSIRLLSGNKRTSIKRLP</sequence>
<evidence type="ECO:0000313" key="3">
    <source>
        <dbReference type="Proteomes" id="UP000000753"/>
    </source>
</evidence>
<dbReference type="AlphaFoldDB" id="B8CSV3"/>
<keyword evidence="1" id="KW-0472">Membrane</keyword>
<dbReference type="RefSeq" id="WP_020914070.1">
    <property type="nucleotide sequence ID" value="NC_011566.1"/>
</dbReference>
<dbReference type="InterPro" id="IPR029045">
    <property type="entry name" value="ClpP/crotonase-like_dom_sf"/>
</dbReference>
<evidence type="ECO:0000313" key="2">
    <source>
        <dbReference type="EMBL" id="ACJ30729.1"/>
    </source>
</evidence>
<keyword evidence="1" id="KW-1133">Transmembrane helix</keyword>
<name>B8CSV3_SHEPW</name>
<organism evidence="2 3">
    <name type="scientific">Shewanella piezotolerans (strain WP3 / JCM 13877)</name>
    <dbReference type="NCBI Taxonomy" id="225849"/>
    <lineage>
        <taxon>Bacteria</taxon>
        <taxon>Pseudomonadati</taxon>
        <taxon>Pseudomonadota</taxon>
        <taxon>Gammaproteobacteria</taxon>
        <taxon>Alteromonadales</taxon>
        <taxon>Shewanellaceae</taxon>
        <taxon>Shewanella</taxon>
    </lineage>
</organism>
<dbReference type="Proteomes" id="UP000000753">
    <property type="component" value="Chromosome"/>
</dbReference>
<keyword evidence="3" id="KW-1185">Reference proteome</keyword>
<dbReference type="KEGG" id="swp:swp_4062"/>
<dbReference type="EMBL" id="CP000472">
    <property type="protein sequence ID" value="ACJ30729.1"/>
    <property type="molecule type" value="Genomic_DNA"/>
</dbReference>
<evidence type="ECO:0000256" key="1">
    <source>
        <dbReference type="SAM" id="Phobius"/>
    </source>
</evidence>
<dbReference type="STRING" id="225849.swp_4062"/>
<dbReference type="Gene3D" id="3.90.226.10">
    <property type="entry name" value="2-enoyl-CoA Hydratase, Chain A, domain 1"/>
    <property type="match status" value="1"/>
</dbReference>
<dbReference type="OrthoDB" id="6250179at2"/>
<dbReference type="HOGENOM" id="CLU_522627_0_0_6"/>
<dbReference type="eggNOG" id="COG0793">
    <property type="taxonomic scope" value="Bacteria"/>
</dbReference>
<protein>
    <submittedName>
        <fullName evidence="2">Uncharacterized protein</fullName>
    </submittedName>
</protein>
<keyword evidence="1" id="KW-0812">Transmembrane</keyword>
<reference evidence="2 3" key="1">
    <citation type="journal article" date="2008" name="PLoS ONE">
        <title>Environmental adaptation: genomic analysis of the piezotolerant and psychrotolerant deep-sea iron reducing bacterium Shewanella piezotolerans WP3.</title>
        <authorList>
            <person name="Wang F."/>
            <person name="Wang J."/>
            <person name="Jian H."/>
            <person name="Zhang B."/>
            <person name="Li S."/>
            <person name="Wang F."/>
            <person name="Zeng X."/>
            <person name="Gao L."/>
            <person name="Bartlett D.H."/>
            <person name="Yu J."/>
            <person name="Hu S."/>
            <person name="Xiao X."/>
        </authorList>
    </citation>
    <scope>NUCLEOTIDE SEQUENCE [LARGE SCALE GENOMIC DNA]</scope>
    <source>
        <strain evidence="3">WP3 / JCM 13877</strain>
    </source>
</reference>
<proteinExistence type="predicted"/>